<dbReference type="PROSITE" id="PS51720">
    <property type="entry name" value="G_AIG1"/>
    <property type="match status" value="1"/>
</dbReference>
<name>A0AAD7W573_9TELE</name>
<dbReference type="Proteomes" id="UP001221898">
    <property type="component" value="Unassembled WGS sequence"/>
</dbReference>
<dbReference type="GO" id="GO:0005525">
    <property type="term" value="F:GTP binding"/>
    <property type="evidence" value="ECO:0007669"/>
    <property type="project" value="UniProtKB-KW"/>
</dbReference>
<reference evidence="5" key="1">
    <citation type="journal article" date="2023" name="Science">
        <title>Genome structures resolve the early diversification of teleost fishes.</title>
        <authorList>
            <person name="Parey E."/>
            <person name="Louis A."/>
            <person name="Montfort J."/>
            <person name="Bouchez O."/>
            <person name="Roques C."/>
            <person name="Iampietro C."/>
            <person name="Lluch J."/>
            <person name="Castinel A."/>
            <person name="Donnadieu C."/>
            <person name="Desvignes T."/>
            <person name="Floi Bucao C."/>
            <person name="Jouanno E."/>
            <person name="Wen M."/>
            <person name="Mejri S."/>
            <person name="Dirks R."/>
            <person name="Jansen H."/>
            <person name="Henkel C."/>
            <person name="Chen W.J."/>
            <person name="Zahm M."/>
            <person name="Cabau C."/>
            <person name="Klopp C."/>
            <person name="Thompson A.W."/>
            <person name="Robinson-Rechavi M."/>
            <person name="Braasch I."/>
            <person name="Lecointre G."/>
            <person name="Bobe J."/>
            <person name="Postlethwait J.H."/>
            <person name="Berthelot C."/>
            <person name="Roest Crollius H."/>
            <person name="Guiguen Y."/>
        </authorList>
    </citation>
    <scope>NUCLEOTIDE SEQUENCE</scope>
    <source>
        <strain evidence="5">NC1722</strain>
    </source>
</reference>
<dbReference type="InterPro" id="IPR006703">
    <property type="entry name" value="G_AIG1"/>
</dbReference>
<evidence type="ECO:0000256" key="1">
    <source>
        <dbReference type="ARBA" id="ARBA00008535"/>
    </source>
</evidence>
<evidence type="ECO:0000313" key="6">
    <source>
        <dbReference type="Proteomes" id="UP001221898"/>
    </source>
</evidence>
<dbReference type="InterPro" id="IPR027417">
    <property type="entry name" value="P-loop_NTPase"/>
</dbReference>
<keyword evidence="6" id="KW-1185">Reference proteome</keyword>
<organism evidence="5 6">
    <name type="scientific">Aldrovandia affinis</name>
    <dbReference type="NCBI Taxonomy" id="143900"/>
    <lineage>
        <taxon>Eukaryota</taxon>
        <taxon>Metazoa</taxon>
        <taxon>Chordata</taxon>
        <taxon>Craniata</taxon>
        <taxon>Vertebrata</taxon>
        <taxon>Euteleostomi</taxon>
        <taxon>Actinopterygii</taxon>
        <taxon>Neopterygii</taxon>
        <taxon>Teleostei</taxon>
        <taxon>Notacanthiformes</taxon>
        <taxon>Halosauridae</taxon>
        <taxon>Aldrovandia</taxon>
    </lineage>
</organism>
<dbReference type="AlphaFoldDB" id="A0AAD7W573"/>
<evidence type="ECO:0000256" key="2">
    <source>
        <dbReference type="ARBA" id="ARBA00022741"/>
    </source>
</evidence>
<dbReference type="SUPFAM" id="SSF52540">
    <property type="entry name" value="P-loop containing nucleoside triphosphate hydrolases"/>
    <property type="match status" value="1"/>
</dbReference>
<protein>
    <recommendedName>
        <fullName evidence="4">AIG1-type G domain-containing protein</fullName>
    </recommendedName>
</protein>
<keyword evidence="3" id="KW-0342">GTP-binding</keyword>
<dbReference type="FunFam" id="3.40.50.300:FF:000366">
    <property type="entry name" value="GTPase, IMAP family member 2"/>
    <property type="match status" value="1"/>
</dbReference>
<gene>
    <name evidence="5" type="ORF">AAFF_G00199070</name>
</gene>
<proteinExistence type="inferred from homology"/>
<keyword evidence="2" id="KW-0547">Nucleotide-binding</keyword>
<evidence type="ECO:0000313" key="5">
    <source>
        <dbReference type="EMBL" id="KAJ8384701.1"/>
    </source>
</evidence>
<dbReference type="CDD" id="cd01852">
    <property type="entry name" value="AIG1"/>
    <property type="match status" value="1"/>
</dbReference>
<dbReference type="Gene3D" id="3.40.50.300">
    <property type="entry name" value="P-loop containing nucleotide triphosphate hydrolases"/>
    <property type="match status" value="1"/>
</dbReference>
<evidence type="ECO:0000256" key="3">
    <source>
        <dbReference type="ARBA" id="ARBA00023134"/>
    </source>
</evidence>
<comment type="caution">
    <text evidence="5">The sequence shown here is derived from an EMBL/GenBank/DDBJ whole genome shotgun (WGS) entry which is preliminary data.</text>
</comment>
<dbReference type="PANTHER" id="PTHR10903:SF112">
    <property type="entry name" value="SI:CH211-113E8.5"/>
    <property type="match status" value="1"/>
</dbReference>
<dbReference type="PANTHER" id="PTHR10903">
    <property type="entry name" value="GTPASE, IMAP FAMILY MEMBER-RELATED"/>
    <property type="match status" value="1"/>
</dbReference>
<feature type="domain" description="AIG1-type G" evidence="4">
    <location>
        <begin position="11"/>
        <end position="209"/>
    </location>
</feature>
<dbReference type="InterPro" id="IPR045058">
    <property type="entry name" value="GIMA/IAN/Toc"/>
</dbReference>
<comment type="similarity">
    <text evidence="1">Belongs to the TRAFAC class TrmE-Era-EngA-EngB-Septin-like GTPase superfamily. AIG1/Toc34/Toc159-like paraseptin GTPase family. IAN subfamily.</text>
</comment>
<sequence>MAKTRATTGKMFDLRIVLVGKTGAGKSASGNTILGREAFKEEDSPEPITMVSKRETGVVAGRHLAVIDTPGLFSISLTEEQVKREIDNCISLSVPGPHAFLLVIRLGRFTQEERNAVQWIQEKFGEEASKYTMVLFTCADQINKSVEEFLMPSREIQDLLKICGGRYHAFRNNDKKNGTRVPELLEKIEEMVEGNGGHNYTNEMYQEAERRIYWENVNKHLKTAAEVGAAVGAGAVAGVAVGAAENTNPVAAGTALLKIGEAAVKKNGQF</sequence>
<accession>A0AAD7W573</accession>
<dbReference type="Pfam" id="PF04548">
    <property type="entry name" value="AIG1"/>
    <property type="match status" value="1"/>
</dbReference>
<evidence type="ECO:0000259" key="4">
    <source>
        <dbReference type="PROSITE" id="PS51720"/>
    </source>
</evidence>
<dbReference type="EMBL" id="JAINUG010000266">
    <property type="protein sequence ID" value="KAJ8384701.1"/>
    <property type="molecule type" value="Genomic_DNA"/>
</dbReference>